<accession>A0ABW5M3P3</accession>
<dbReference type="SUPFAM" id="SSF48317">
    <property type="entry name" value="Acid phosphatase/Vanadium-dependent haloperoxidase"/>
    <property type="match status" value="2"/>
</dbReference>
<name>A0ABW5M3P3_9BACT</name>
<sequence length="503" mass="55494">MKHPSIKYLFVCAITLFLPGCKEQTISEGVLPLREPATADPNGGNWRTIVLKSAAEISVPQPASITSDEYQRELTAVKTGVQGLTPEQLTAVSYWADGGVLRWNQIARQLVAKYNISPDNAQQPGQYQAYDANNPFANPPYAARVYALLSVAQYDALVVAWRAKYQYNRPSLARQDVATQVPVADVPSYPSEDAAIAEASCRMLAYFFPNETAWLKAKAAEHKQSRISAGVNVPSDLKAGEDLAAAVTAKVMAYAQNDRYGQARNPTDTWQTLLANAPYDVKWKSLEIPERPPMLPLATNVKTWYDSTAVFRSVPPAPPLTSSPEFQKALAEVRDIANTRTREQWRIADFWTDGAGTYTPIGHWNYITEDLVRQARQNELRAARTYALMNRAMQDGAAACWQTTYKYFVPRPSQLDPTIKTVNGIPNFPSYASSHATIAAAAATVLKYIFPDEATTLQQQADEAAVSRLYSGIHYRFDNEAGTQSGTRVGQIAVDWAKADGAQ</sequence>
<dbReference type="PANTHER" id="PTHR34599:SF1">
    <property type="entry name" value="PHOSPHATIDIC ACID PHOSPHATASE TYPE 2_HALOPEROXIDASE DOMAIN-CONTAINING PROTEIN"/>
    <property type="match status" value="1"/>
</dbReference>
<evidence type="ECO:0000313" key="2">
    <source>
        <dbReference type="EMBL" id="MFD2570941.1"/>
    </source>
</evidence>
<comment type="caution">
    <text evidence="2">The sequence shown here is derived from an EMBL/GenBank/DDBJ whole genome shotgun (WGS) entry which is preliminary data.</text>
</comment>
<dbReference type="Gene3D" id="1.10.606.10">
    <property type="entry name" value="Vanadium-containing Chloroperoxidase, domain 2"/>
    <property type="match status" value="1"/>
</dbReference>
<dbReference type="InterPro" id="IPR016119">
    <property type="entry name" value="Br/Cl_peroxidase_C"/>
</dbReference>
<keyword evidence="3" id="KW-1185">Reference proteome</keyword>
<feature type="domain" description="Phosphatidic acid phosphatase type 2/haloperoxidase" evidence="1">
    <location>
        <begin position="407"/>
        <end position="497"/>
    </location>
</feature>
<dbReference type="EMBL" id="JBHULN010000005">
    <property type="protein sequence ID" value="MFD2570941.1"/>
    <property type="molecule type" value="Genomic_DNA"/>
</dbReference>
<dbReference type="InterPro" id="IPR036938">
    <property type="entry name" value="PAP2/HPO_sf"/>
</dbReference>
<protein>
    <submittedName>
        <fullName evidence="2">Phosphatase PAP2 family protein</fullName>
    </submittedName>
</protein>
<dbReference type="Gene3D" id="1.10.606.20">
    <property type="match status" value="1"/>
</dbReference>
<dbReference type="RefSeq" id="WP_381522058.1">
    <property type="nucleotide sequence ID" value="NZ_JBHULN010000005.1"/>
</dbReference>
<proteinExistence type="predicted"/>
<gene>
    <name evidence="2" type="ORF">ACFSUS_09875</name>
</gene>
<dbReference type="PANTHER" id="PTHR34599">
    <property type="entry name" value="PEROXIDASE-RELATED"/>
    <property type="match status" value="1"/>
</dbReference>
<reference evidence="3" key="1">
    <citation type="journal article" date="2019" name="Int. J. Syst. Evol. Microbiol.">
        <title>The Global Catalogue of Microorganisms (GCM) 10K type strain sequencing project: providing services to taxonomists for standard genome sequencing and annotation.</title>
        <authorList>
            <consortium name="The Broad Institute Genomics Platform"/>
            <consortium name="The Broad Institute Genome Sequencing Center for Infectious Disease"/>
            <person name="Wu L."/>
            <person name="Ma J."/>
        </authorList>
    </citation>
    <scope>NUCLEOTIDE SEQUENCE [LARGE SCALE GENOMIC DNA]</scope>
    <source>
        <strain evidence="3">KCTC 42805</strain>
    </source>
</reference>
<dbReference type="InterPro" id="IPR000326">
    <property type="entry name" value="PAP2/HPO"/>
</dbReference>
<organism evidence="2 3">
    <name type="scientific">Spirosoma soli</name>
    <dbReference type="NCBI Taxonomy" id="1770529"/>
    <lineage>
        <taxon>Bacteria</taxon>
        <taxon>Pseudomonadati</taxon>
        <taxon>Bacteroidota</taxon>
        <taxon>Cytophagia</taxon>
        <taxon>Cytophagales</taxon>
        <taxon>Cytophagaceae</taxon>
        <taxon>Spirosoma</taxon>
    </lineage>
</organism>
<dbReference type="InterPro" id="IPR052559">
    <property type="entry name" value="V-haloperoxidase"/>
</dbReference>
<dbReference type="CDD" id="cd03380">
    <property type="entry name" value="PAP2_like_1"/>
    <property type="match status" value="1"/>
</dbReference>
<evidence type="ECO:0000259" key="1">
    <source>
        <dbReference type="Pfam" id="PF01569"/>
    </source>
</evidence>
<dbReference type="Proteomes" id="UP001597469">
    <property type="component" value="Unassembled WGS sequence"/>
</dbReference>
<dbReference type="Pfam" id="PF01569">
    <property type="entry name" value="PAP2"/>
    <property type="match status" value="1"/>
</dbReference>
<evidence type="ECO:0000313" key="3">
    <source>
        <dbReference type="Proteomes" id="UP001597469"/>
    </source>
</evidence>